<dbReference type="CDD" id="cd19178">
    <property type="entry name" value="SET_SETD6"/>
    <property type="match status" value="1"/>
</dbReference>
<dbReference type="SUPFAM" id="SSF82199">
    <property type="entry name" value="SET domain"/>
    <property type="match status" value="1"/>
</dbReference>
<dbReference type="GO" id="GO:0005634">
    <property type="term" value="C:nucleus"/>
    <property type="evidence" value="ECO:0007669"/>
    <property type="project" value="UniProtKB-SubCell"/>
</dbReference>
<dbReference type="FunFam" id="3.90.1410.10:FF:000007">
    <property type="entry name" value="Ribosomal lysine N-methyltransferase 4"/>
    <property type="match status" value="1"/>
</dbReference>
<comment type="similarity">
    <text evidence="7">Belongs to the class V-like SAM-binding methyltransferase superfamily. Histone-lysine methyltransferase family. SETD6 subfamily.</text>
</comment>
<evidence type="ECO:0000313" key="11">
    <source>
        <dbReference type="Proteomes" id="UP001066276"/>
    </source>
</evidence>
<dbReference type="SUPFAM" id="SSF81822">
    <property type="entry name" value="RuBisCo LSMT C-terminal, substrate-binding domain"/>
    <property type="match status" value="1"/>
</dbReference>
<dbReference type="FunFam" id="3.90.1420.10:FF:000002">
    <property type="entry name" value="N-lysine methyltransferase SETD6"/>
    <property type="match status" value="1"/>
</dbReference>
<dbReference type="PANTHER" id="PTHR13271:SF34">
    <property type="entry name" value="N-LYSINE METHYLTRANSFERASE SETD6"/>
    <property type="match status" value="1"/>
</dbReference>
<keyword evidence="11" id="KW-1185">Reference proteome</keyword>
<comment type="subcellular location">
    <subcellularLocation>
        <location evidence="1 7">Nucleus</location>
    </subcellularLocation>
</comment>
<keyword evidence="4 7" id="KW-0808">Transferase</keyword>
<evidence type="ECO:0000256" key="6">
    <source>
        <dbReference type="ARBA" id="ARBA00023242"/>
    </source>
</evidence>
<evidence type="ECO:0000256" key="1">
    <source>
        <dbReference type="ARBA" id="ARBA00004123"/>
    </source>
</evidence>
<dbReference type="InterPro" id="IPR044430">
    <property type="entry name" value="SETD6_SET"/>
</dbReference>
<dbReference type="AlphaFoldDB" id="A0AAV7KS06"/>
<keyword evidence="3 7" id="KW-0489">Methyltransferase</keyword>
<dbReference type="PANTHER" id="PTHR13271">
    <property type="entry name" value="UNCHARACTERIZED PUTATIVE METHYLTRANSFERASE"/>
    <property type="match status" value="1"/>
</dbReference>
<gene>
    <name evidence="10" type="ORF">NDU88_002174</name>
</gene>
<dbReference type="EC" id="2.1.1.-" evidence="7"/>
<dbReference type="InterPro" id="IPR011383">
    <property type="entry name" value="N-lys_methylase_SETD6"/>
</dbReference>
<dbReference type="GO" id="GO:0016279">
    <property type="term" value="F:protein-lysine N-methyltransferase activity"/>
    <property type="evidence" value="ECO:0007669"/>
    <property type="project" value="UniProtKB-UniRule"/>
</dbReference>
<dbReference type="PROSITE" id="PS50280">
    <property type="entry name" value="SET"/>
    <property type="match status" value="1"/>
</dbReference>
<protein>
    <recommendedName>
        <fullName evidence="2 7">N-lysine methyltransferase SETD6</fullName>
        <ecNumber evidence="7">2.1.1.-</ecNumber>
    </recommendedName>
</protein>
<comment type="caution">
    <text evidence="10">The sequence shown here is derived from an EMBL/GenBank/DDBJ whole genome shotgun (WGS) entry which is preliminary data.</text>
</comment>
<dbReference type="Proteomes" id="UP001066276">
    <property type="component" value="Chromosome 12"/>
</dbReference>
<organism evidence="10 11">
    <name type="scientific">Pleurodeles waltl</name>
    <name type="common">Iberian ribbed newt</name>
    <dbReference type="NCBI Taxonomy" id="8319"/>
    <lineage>
        <taxon>Eukaryota</taxon>
        <taxon>Metazoa</taxon>
        <taxon>Chordata</taxon>
        <taxon>Craniata</taxon>
        <taxon>Vertebrata</taxon>
        <taxon>Euteleostomi</taxon>
        <taxon>Amphibia</taxon>
        <taxon>Batrachia</taxon>
        <taxon>Caudata</taxon>
        <taxon>Salamandroidea</taxon>
        <taxon>Salamandridae</taxon>
        <taxon>Pleurodelinae</taxon>
        <taxon>Pleurodeles</taxon>
    </lineage>
</organism>
<dbReference type="Gene3D" id="3.90.1420.10">
    <property type="entry name" value="Rubisco LSMT, substrate-binding domain"/>
    <property type="match status" value="1"/>
</dbReference>
<dbReference type="InterPro" id="IPR050600">
    <property type="entry name" value="SETD3_SETD6_MTase"/>
</dbReference>
<dbReference type="InterPro" id="IPR015353">
    <property type="entry name" value="Rubisco_LSMT_subst-bd"/>
</dbReference>
<dbReference type="InterPro" id="IPR046341">
    <property type="entry name" value="SET_dom_sf"/>
</dbReference>
<sequence length="460" mass="52403">MEAKRQKMSPTGDGAVDVAQKPASVSSGNTLSEFLAWCEEMGLKMNPKVCISKEGTVSEYGMLAQGNLSAGELLFLVPRSALLSQYTTSISSILQKEKASLVSDSGWVPLLLSLLYEYTNSDSLWKPYFALWPDLKDLDHPMFWPEDERKRLLEGTGVPEVVKKDLDNMHLEYSTIVLPFMRTHPDLFQPETHTAELYKKLVAFVMAYSFQEPEEEQEMKHPIPPMMVPVADTLNHVADHNAHLEFSKNYLRMVATRKISKGQEIFNTYGQMANWQLLHMYGFAEPYPSNTNDAADIQMETMRAAAMQGAKGPLESARIEEMWDFLCHMEMVGEEGAFVIGTEEVLTVEELAVTLKVMCFSEEEYRDYKENRVWEDDMVAERTVSTLTNEDISKFKESWKRLLHASVQLTLQAYTSDLATDEELISDSEAYAKLSNRERHALHVRYGQKIILHHLLDLTS</sequence>
<dbReference type="Pfam" id="PF00856">
    <property type="entry name" value="SET"/>
    <property type="match status" value="1"/>
</dbReference>
<evidence type="ECO:0000259" key="9">
    <source>
        <dbReference type="PROSITE" id="PS50280"/>
    </source>
</evidence>
<evidence type="ECO:0000256" key="2">
    <source>
        <dbReference type="ARBA" id="ARBA00016973"/>
    </source>
</evidence>
<evidence type="ECO:0000256" key="8">
    <source>
        <dbReference type="SAM" id="MobiDB-lite"/>
    </source>
</evidence>
<feature type="region of interest" description="Disordered" evidence="8">
    <location>
        <begin position="1"/>
        <end position="21"/>
    </location>
</feature>
<dbReference type="InterPro" id="IPR036464">
    <property type="entry name" value="Rubisco_LSMT_subst-bd_sf"/>
</dbReference>
<keyword evidence="6 7" id="KW-0539">Nucleus</keyword>
<accession>A0AAV7KS06</accession>
<reference evidence="10" key="1">
    <citation type="journal article" date="2022" name="bioRxiv">
        <title>Sequencing and chromosome-scale assembly of the giantPleurodeles waltlgenome.</title>
        <authorList>
            <person name="Brown T."/>
            <person name="Elewa A."/>
            <person name="Iarovenko S."/>
            <person name="Subramanian E."/>
            <person name="Araus A.J."/>
            <person name="Petzold A."/>
            <person name="Susuki M."/>
            <person name="Suzuki K.-i.T."/>
            <person name="Hayashi T."/>
            <person name="Toyoda A."/>
            <person name="Oliveira C."/>
            <person name="Osipova E."/>
            <person name="Leigh N.D."/>
            <person name="Simon A."/>
            <person name="Yun M.H."/>
        </authorList>
    </citation>
    <scope>NUCLEOTIDE SEQUENCE</scope>
    <source>
        <strain evidence="10">20211129_DDA</strain>
        <tissue evidence="10">Liver</tissue>
    </source>
</reference>
<dbReference type="EMBL" id="JANPWB010000016">
    <property type="protein sequence ID" value="KAJ1082002.1"/>
    <property type="molecule type" value="Genomic_DNA"/>
</dbReference>
<dbReference type="InterPro" id="IPR001214">
    <property type="entry name" value="SET_dom"/>
</dbReference>
<keyword evidence="5 7" id="KW-0949">S-adenosyl-L-methionine</keyword>
<evidence type="ECO:0000256" key="7">
    <source>
        <dbReference type="PIRNR" id="PIRNR011771"/>
    </source>
</evidence>
<proteinExistence type="inferred from homology"/>
<dbReference type="Pfam" id="PF09273">
    <property type="entry name" value="Rubis-subs-bind"/>
    <property type="match status" value="1"/>
</dbReference>
<evidence type="ECO:0000256" key="5">
    <source>
        <dbReference type="ARBA" id="ARBA00022691"/>
    </source>
</evidence>
<evidence type="ECO:0000313" key="10">
    <source>
        <dbReference type="EMBL" id="KAJ1082002.1"/>
    </source>
</evidence>
<comment type="function">
    <text evidence="7">Protein-lysine N-methyltransferase.</text>
</comment>
<evidence type="ECO:0000256" key="4">
    <source>
        <dbReference type="ARBA" id="ARBA00022679"/>
    </source>
</evidence>
<evidence type="ECO:0000256" key="3">
    <source>
        <dbReference type="ARBA" id="ARBA00022603"/>
    </source>
</evidence>
<dbReference type="Gene3D" id="3.90.1410.10">
    <property type="entry name" value="set domain protein methyltransferase, domain 1"/>
    <property type="match status" value="1"/>
</dbReference>
<dbReference type="GO" id="GO:0032259">
    <property type="term" value="P:methylation"/>
    <property type="evidence" value="ECO:0007669"/>
    <property type="project" value="UniProtKB-KW"/>
</dbReference>
<name>A0AAV7KS06_PLEWA</name>
<feature type="domain" description="SET" evidence="9">
    <location>
        <begin position="47"/>
        <end position="270"/>
    </location>
</feature>
<dbReference type="PIRSF" id="PIRSF011771">
    <property type="entry name" value="RMS1_SET"/>
    <property type="match status" value="1"/>
</dbReference>